<feature type="binding site" evidence="4">
    <location>
        <position position="125"/>
    </location>
    <ligand>
        <name>NAD(+)</name>
        <dbReference type="ChEBI" id="CHEBI:57540"/>
    </ligand>
</feature>
<evidence type="ECO:0000256" key="2">
    <source>
        <dbReference type="ARBA" id="ARBA00023002"/>
    </source>
</evidence>
<dbReference type="CDD" id="cd08550">
    <property type="entry name" value="GlyDH-like"/>
    <property type="match status" value="1"/>
</dbReference>
<keyword evidence="4" id="KW-0520">NAD</keyword>
<dbReference type="InterPro" id="IPR016205">
    <property type="entry name" value="Glycerol_DH"/>
</dbReference>
<dbReference type="Gene3D" id="3.40.50.1970">
    <property type="match status" value="1"/>
</dbReference>
<feature type="binding site" evidence="3">
    <location>
        <position position="270"/>
    </location>
    <ligand>
        <name>glycerol</name>
        <dbReference type="ChEBI" id="CHEBI:17754"/>
    </ligand>
</feature>
<dbReference type="Pfam" id="PF00465">
    <property type="entry name" value="Fe-ADH"/>
    <property type="match status" value="1"/>
</dbReference>
<dbReference type="GO" id="GO:0016614">
    <property type="term" value="F:oxidoreductase activity, acting on CH-OH group of donors"/>
    <property type="evidence" value="ECO:0007669"/>
    <property type="project" value="InterPro"/>
</dbReference>
<dbReference type="GO" id="GO:0046872">
    <property type="term" value="F:metal ion binding"/>
    <property type="evidence" value="ECO:0007669"/>
    <property type="project" value="UniProtKB-KW"/>
</dbReference>
<dbReference type="PANTHER" id="PTHR43616">
    <property type="entry name" value="GLYCEROL DEHYDROGENASE"/>
    <property type="match status" value="1"/>
</dbReference>
<evidence type="ECO:0000256" key="4">
    <source>
        <dbReference type="PIRSR" id="PIRSR000112-3"/>
    </source>
</evidence>
<evidence type="ECO:0000313" key="7">
    <source>
        <dbReference type="Proteomes" id="UP000505325"/>
    </source>
</evidence>
<dbReference type="PANTHER" id="PTHR43616:SF3">
    <property type="entry name" value="HYDROXYCARBOXYLATE DEHYDROGENASE A"/>
    <property type="match status" value="1"/>
</dbReference>
<organism evidence="6 7">
    <name type="scientific">Paramixta manurensis</name>
    <dbReference type="NCBI Taxonomy" id="2740817"/>
    <lineage>
        <taxon>Bacteria</taxon>
        <taxon>Pseudomonadati</taxon>
        <taxon>Pseudomonadota</taxon>
        <taxon>Gammaproteobacteria</taxon>
        <taxon>Enterobacterales</taxon>
        <taxon>Erwiniaceae</taxon>
        <taxon>Paramixta</taxon>
    </lineage>
</organism>
<evidence type="ECO:0000256" key="1">
    <source>
        <dbReference type="ARBA" id="ARBA00022723"/>
    </source>
</evidence>
<evidence type="ECO:0000256" key="3">
    <source>
        <dbReference type="PIRSR" id="PIRSR000112-1"/>
    </source>
</evidence>
<dbReference type="Proteomes" id="UP000505325">
    <property type="component" value="Chromosome"/>
</dbReference>
<feature type="binding site" evidence="4">
    <location>
        <position position="131"/>
    </location>
    <ligand>
        <name>NAD(+)</name>
        <dbReference type="ChEBI" id="CHEBI:57540"/>
    </ligand>
</feature>
<dbReference type="SUPFAM" id="SSF56796">
    <property type="entry name" value="Dehydroquinate synthase-like"/>
    <property type="match status" value="1"/>
</dbReference>
<keyword evidence="7" id="KW-1185">Reference proteome</keyword>
<accession>A0A6M8UBF8</accession>
<dbReference type="PIRSF" id="PIRSF000112">
    <property type="entry name" value="Glycerol_dehydrogenase"/>
    <property type="match status" value="1"/>
</dbReference>
<evidence type="ECO:0000259" key="5">
    <source>
        <dbReference type="Pfam" id="PF00465"/>
    </source>
</evidence>
<dbReference type="RefSeq" id="WP_173633860.1">
    <property type="nucleotide sequence ID" value="NZ_CP054212.1"/>
</dbReference>
<keyword evidence="2" id="KW-0560">Oxidoreductase</keyword>
<feature type="binding site" evidence="3">
    <location>
        <position position="253"/>
    </location>
    <ligand>
        <name>glycerol</name>
        <dbReference type="ChEBI" id="CHEBI:17754"/>
    </ligand>
</feature>
<feature type="binding site" evidence="4">
    <location>
        <begin position="94"/>
        <end position="98"/>
    </location>
    <ligand>
        <name>NAD(+)</name>
        <dbReference type="ChEBI" id="CHEBI:57540"/>
    </ligand>
</feature>
<sequence>MQNIRFPAQVLRGGGVLNQLGAVCATLGKRPFVLGGQQALAAVAEPLAQQLRAAGLTQTAQEWYGGECTPVQIERLAQMATESRSDVIIAVGGGKALDTGKAVAFHANLPVITVPTIAATCAAVTPLSIRYREDGHFLDLYHLPVAPAAVMIDSALLARSPIRWLAAGLGDTLAKWYEFRAIYQGDAANGFAASSKANSEICYQLISSHAAAACQAIIDQRATPEFEQALDAIFLFAGLTSLMSSGAHAAAAHALYEGFTVCDKTRAFGHGLLVGYGNLCLLALEQRSDEELQQAIELARACSVPLNLAAIAPTLSEHERTAIIRAALAAPDMANMPFHVTEAQLSEALARVDSFTR</sequence>
<gene>
    <name evidence="6" type="ORF">PMPD1_1924</name>
</gene>
<evidence type="ECO:0000313" key="6">
    <source>
        <dbReference type="EMBL" id="QKJ86874.1"/>
    </source>
</evidence>
<keyword evidence="1 3" id="KW-0479">Metal-binding</keyword>
<proteinExistence type="predicted"/>
<dbReference type="InterPro" id="IPR001670">
    <property type="entry name" value="ADH_Fe/GldA"/>
</dbReference>
<protein>
    <submittedName>
        <fullName evidence="6">Glycerol dehydrogenase</fullName>
    </submittedName>
</protein>
<name>A0A6M8UBF8_9GAMM</name>
<feature type="domain" description="Alcohol dehydrogenase iron-type/glycerol dehydrogenase GldA" evidence="5">
    <location>
        <begin position="7"/>
        <end position="153"/>
    </location>
</feature>
<comment type="cofactor">
    <cofactor evidence="3">
        <name>Zn(2+)</name>
        <dbReference type="ChEBI" id="CHEBI:29105"/>
    </cofactor>
    <text evidence="3">Binds 1 zinc ion per subunit.</text>
</comment>
<reference evidence="6 7" key="1">
    <citation type="submission" date="2020-06" db="EMBL/GenBank/DDBJ databases">
        <title>Genome sequence of Paramixta manurensis strain PD-1.</title>
        <authorList>
            <person name="Lee C.W."/>
            <person name="Kim J."/>
        </authorList>
    </citation>
    <scope>NUCLEOTIDE SEQUENCE [LARGE SCALE GENOMIC DNA]</scope>
    <source>
        <strain evidence="6 7">PD-1</strain>
    </source>
</reference>
<feature type="binding site" evidence="4">
    <location>
        <position position="127"/>
    </location>
    <ligand>
        <name>NAD(+)</name>
        <dbReference type="ChEBI" id="CHEBI:57540"/>
    </ligand>
</feature>
<feature type="binding site" evidence="3">
    <location>
        <position position="171"/>
    </location>
    <ligand>
        <name>glycerol</name>
        <dbReference type="ChEBI" id="CHEBI:17754"/>
    </ligand>
</feature>
<dbReference type="KEGG" id="pmak:PMPD1_1924"/>
<dbReference type="EMBL" id="CP054212">
    <property type="protein sequence ID" value="QKJ86874.1"/>
    <property type="molecule type" value="Genomic_DNA"/>
</dbReference>
<keyword evidence="3" id="KW-0862">Zinc</keyword>
<dbReference type="Gene3D" id="1.20.1090.10">
    <property type="entry name" value="Dehydroquinate synthase-like - alpha domain"/>
    <property type="match status" value="1"/>
</dbReference>
<dbReference type="AlphaFoldDB" id="A0A6M8UBF8"/>